<feature type="transmembrane region" description="Helical" evidence="10">
    <location>
        <begin position="76"/>
        <end position="101"/>
    </location>
</feature>
<feature type="transmembrane region" description="Helical" evidence="10">
    <location>
        <begin position="237"/>
        <end position="259"/>
    </location>
</feature>
<keyword evidence="5 10" id="KW-0812">Transmembrane</keyword>
<keyword evidence="13" id="KW-1185">Reference proteome</keyword>
<sequence length="267" mass="27996">MSKGVNLSVEFWLGIGLLVFLLLAALLAPVFYPSDPLSIVASPLLLPFENNSFPLGTDRLGRDVLAQLFYGARTSLVIGLAASFSAILIGSLVGVAAGFAGGMLDEALMRITEAFQTVPGFLLALALVSLFGPSIGMIVVAITLSSWTQAARLVRGQVLSLRERDFVASAKVIGMHPVEIACKQILPHALAPVFALAPVIVAGAILTEAALSFLGLGDPNRVTWGAMISEGRTVLRSAPFLSVVPGIALVLTVIGVYLIGEGFKRDE</sequence>
<evidence type="ECO:0000256" key="3">
    <source>
        <dbReference type="ARBA" id="ARBA00022448"/>
    </source>
</evidence>
<dbReference type="GO" id="GO:0005886">
    <property type="term" value="C:plasma membrane"/>
    <property type="evidence" value="ECO:0007669"/>
    <property type="project" value="UniProtKB-SubCell"/>
</dbReference>
<dbReference type="InterPro" id="IPR050366">
    <property type="entry name" value="BP-dependent_transpt_permease"/>
</dbReference>
<dbReference type="Gene3D" id="1.10.3720.10">
    <property type="entry name" value="MetI-like"/>
    <property type="match status" value="1"/>
</dbReference>
<evidence type="ECO:0000256" key="4">
    <source>
        <dbReference type="ARBA" id="ARBA00022475"/>
    </source>
</evidence>
<dbReference type="GO" id="GO:0015031">
    <property type="term" value="P:protein transport"/>
    <property type="evidence" value="ECO:0007669"/>
    <property type="project" value="UniProtKB-KW"/>
</dbReference>
<evidence type="ECO:0000313" key="13">
    <source>
        <dbReference type="Proteomes" id="UP000555393"/>
    </source>
</evidence>
<feature type="transmembrane region" description="Helical" evidence="10">
    <location>
        <begin position="193"/>
        <end position="217"/>
    </location>
</feature>
<evidence type="ECO:0000313" key="12">
    <source>
        <dbReference type="EMBL" id="MBB6260505.1"/>
    </source>
</evidence>
<dbReference type="AlphaFoldDB" id="A0A841LQY8"/>
<dbReference type="Pfam" id="PF00528">
    <property type="entry name" value="BPD_transp_1"/>
    <property type="match status" value="1"/>
</dbReference>
<keyword evidence="7" id="KW-0653">Protein transport</keyword>
<dbReference type="PROSITE" id="PS50928">
    <property type="entry name" value="ABC_TM1"/>
    <property type="match status" value="1"/>
</dbReference>
<feature type="domain" description="ABC transmembrane type-1" evidence="11">
    <location>
        <begin position="72"/>
        <end position="260"/>
    </location>
</feature>
<evidence type="ECO:0000256" key="6">
    <source>
        <dbReference type="ARBA" id="ARBA00022856"/>
    </source>
</evidence>
<evidence type="ECO:0000259" key="11">
    <source>
        <dbReference type="PROSITE" id="PS50928"/>
    </source>
</evidence>
<feature type="transmembrane region" description="Helical" evidence="10">
    <location>
        <begin position="121"/>
        <end position="145"/>
    </location>
</feature>
<dbReference type="EMBL" id="JACIIU010000003">
    <property type="protein sequence ID" value="MBB6260505.1"/>
    <property type="molecule type" value="Genomic_DNA"/>
</dbReference>
<comment type="similarity">
    <text evidence="2 10">Belongs to the binding-protein-dependent transport system permease family.</text>
</comment>
<dbReference type="InterPro" id="IPR035906">
    <property type="entry name" value="MetI-like_sf"/>
</dbReference>
<keyword evidence="8 10" id="KW-1133">Transmembrane helix</keyword>
<dbReference type="Proteomes" id="UP000555393">
    <property type="component" value="Unassembled WGS sequence"/>
</dbReference>
<accession>A0A841LQY8</accession>
<evidence type="ECO:0000256" key="2">
    <source>
        <dbReference type="ARBA" id="ARBA00009306"/>
    </source>
</evidence>
<evidence type="ECO:0000256" key="1">
    <source>
        <dbReference type="ARBA" id="ARBA00004651"/>
    </source>
</evidence>
<reference evidence="12 13" key="1">
    <citation type="submission" date="2020-08" db="EMBL/GenBank/DDBJ databases">
        <title>Genomic Encyclopedia of Type Strains, Phase IV (KMG-IV): sequencing the most valuable type-strain genomes for metagenomic binning, comparative biology and taxonomic classification.</title>
        <authorList>
            <person name="Goeker M."/>
        </authorList>
    </citation>
    <scope>NUCLEOTIDE SEQUENCE [LARGE SCALE GENOMIC DNA]</scope>
    <source>
        <strain evidence="12 13">DSM 22336</strain>
    </source>
</reference>
<dbReference type="CDD" id="cd06261">
    <property type="entry name" value="TM_PBP2"/>
    <property type="match status" value="1"/>
</dbReference>
<organism evidence="12 13">
    <name type="scientific">Paenochrobactrum gallinarii</name>
    <dbReference type="NCBI Taxonomy" id="643673"/>
    <lineage>
        <taxon>Bacteria</taxon>
        <taxon>Pseudomonadati</taxon>
        <taxon>Pseudomonadota</taxon>
        <taxon>Alphaproteobacteria</taxon>
        <taxon>Hyphomicrobiales</taxon>
        <taxon>Brucellaceae</taxon>
        <taxon>Paenochrobactrum</taxon>
    </lineage>
</organism>
<protein>
    <submittedName>
        <fullName evidence="12">Peptide/nickel transport system permease protein</fullName>
    </submittedName>
</protein>
<dbReference type="GO" id="GO:0055085">
    <property type="term" value="P:transmembrane transport"/>
    <property type="evidence" value="ECO:0007669"/>
    <property type="project" value="InterPro"/>
</dbReference>
<proteinExistence type="inferred from homology"/>
<dbReference type="RefSeq" id="WP_184220959.1">
    <property type="nucleotide sequence ID" value="NZ_JACIIU010000003.1"/>
</dbReference>
<evidence type="ECO:0000256" key="7">
    <source>
        <dbReference type="ARBA" id="ARBA00022927"/>
    </source>
</evidence>
<dbReference type="PANTHER" id="PTHR43386:SF1">
    <property type="entry name" value="D,D-DIPEPTIDE TRANSPORT SYSTEM PERMEASE PROTEIN DDPC-RELATED"/>
    <property type="match status" value="1"/>
</dbReference>
<name>A0A841LQY8_9HYPH</name>
<evidence type="ECO:0000256" key="8">
    <source>
        <dbReference type="ARBA" id="ARBA00022989"/>
    </source>
</evidence>
<dbReference type="InterPro" id="IPR000515">
    <property type="entry name" value="MetI-like"/>
</dbReference>
<evidence type="ECO:0000256" key="10">
    <source>
        <dbReference type="RuleBase" id="RU363032"/>
    </source>
</evidence>
<keyword evidence="3 10" id="KW-0813">Transport</keyword>
<comment type="subcellular location">
    <subcellularLocation>
        <location evidence="1 10">Cell membrane</location>
        <topology evidence="1 10">Multi-pass membrane protein</topology>
    </subcellularLocation>
</comment>
<dbReference type="PANTHER" id="PTHR43386">
    <property type="entry name" value="OLIGOPEPTIDE TRANSPORT SYSTEM PERMEASE PROTEIN APPC"/>
    <property type="match status" value="1"/>
</dbReference>
<keyword evidence="4" id="KW-1003">Cell membrane</keyword>
<evidence type="ECO:0000256" key="9">
    <source>
        <dbReference type="ARBA" id="ARBA00023136"/>
    </source>
</evidence>
<dbReference type="GO" id="GO:0015833">
    <property type="term" value="P:peptide transport"/>
    <property type="evidence" value="ECO:0007669"/>
    <property type="project" value="UniProtKB-KW"/>
</dbReference>
<keyword evidence="9 10" id="KW-0472">Membrane</keyword>
<evidence type="ECO:0000256" key="5">
    <source>
        <dbReference type="ARBA" id="ARBA00022692"/>
    </source>
</evidence>
<dbReference type="SUPFAM" id="SSF161098">
    <property type="entry name" value="MetI-like"/>
    <property type="match status" value="1"/>
</dbReference>
<comment type="caution">
    <text evidence="12">The sequence shown here is derived from an EMBL/GenBank/DDBJ whole genome shotgun (WGS) entry which is preliminary data.</text>
</comment>
<gene>
    <name evidence="12" type="ORF">FHS77_001039</name>
</gene>
<feature type="transmembrane region" description="Helical" evidence="10">
    <location>
        <begin position="12"/>
        <end position="32"/>
    </location>
</feature>
<keyword evidence="6" id="KW-0571">Peptide transport</keyword>